<keyword evidence="1" id="KW-0805">Transcription regulation</keyword>
<protein>
    <submittedName>
        <fullName evidence="5">Helix-turn-helix transcriptional regulator</fullName>
    </submittedName>
</protein>
<dbReference type="InterPro" id="IPR036388">
    <property type="entry name" value="WH-like_DNA-bd_sf"/>
</dbReference>
<dbReference type="InterPro" id="IPR016032">
    <property type="entry name" value="Sig_transdc_resp-reg_C-effctor"/>
</dbReference>
<sequence length="266" mass="30493">MSDKHYKITNYWKNQYSSKIQSSEKYNVPKHFRKMASLMAPGKSFYYVANFHTLALEMVSDSVTAFTGKDPEEVDLELLLSLALPEEIEKIHLKEKVISEFYLNHLNPSEMLDYKLVYTYRSRDYRGKERLMLHQATCLSINEQGRFVHVFSIHSDISHLASGSSQDISFINIEGGKSYYNIDSSTGTFNRNKLSRKRSLQEILSERELEIIKELALGNSADEISSKLNISPHTVKTHKKNILRKTDCKNSTQLVSICLAEGLISI</sequence>
<dbReference type="SUPFAM" id="SSF46894">
    <property type="entry name" value="C-terminal effector domain of the bipartite response regulators"/>
    <property type="match status" value="1"/>
</dbReference>
<gene>
    <name evidence="5" type="ORF">FGM01_10125</name>
</gene>
<keyword evidence="6" id="KW-1185">Reference proteome</keyword>
<dbReference type="Proteomes" id="UP000315131">
    <property type="component" value="Unassembled WGS sequence"/>
</dbReference>
<dbReference type="RefSeq" id="WP_143411041.1">
    <property type="nucleotide sequence ID" value="NZ_VHSF01000002.1"/>
</dbReference>
<dbReference type="PROSITE" id="PS00622">
    <property type="entry name" value="HTH_LUXR_1"/>
    <property type="match status" value="1"/>
</dbReference>
<comment type="caution">
    <text evidence="5">The sequence shown here is derived from an EMBL/GenBank/DDBJ whole genome shotgun (WGS) entry which is preliminary data.</text>
</comment>
<evidence type="ECO:0000313" key="6">
    <source>
        <dbReference type="Proteomes" id="UP000315131"/>
    </source>
</evidence>
<evidence type="ECO:0000313" key="5">
    <source>
        <dbReference type="EMBL" id="TRO65741.1"/>
    </source>
</evidence>
<dbReference type="Gene3D" id="1.10.10.10">
    <property type="entry name" value="Winged helix-like DNA-binding domain superfamily/Winged helix DNA-binding domain"/>
    <property type="match status" value="1"/>
</dbReference>
<name>A0A550I460_9FLAO</name>
<keyword evidence="3" id="KW-0804">Transcription</keyword>
<accession>A0A550I460</accession>
<evidence type="ECO:0000256" key="2">
    <source>
        <dbReference type="ARBA" id="ARBA00023125"/>
    </source>
</evidence>
<dbReference type="GO" id="GO:0006355">
    <property type="term" value="P:regulation of DNA-templated transcription"/>
    <property type="evidence" value="ECO:0007669"/>
    <property type="project" value="InterPro"/>
</dbReference>
<dbReference type="Gene3D" id="3.30.450.20">
    <property type="entry name" value="PAS domain"/>
    <property type="match status" value="1"/>
</dbReference>
<dbReference type="SMART" id="SM00421">
    <property type="entry name" value="HTH_LUXR"/>
    <property type="match status" value="1"/>
</dbReference>
<dbReference type="PANTHER" id="PTHR44688:SF16">
    <property type="entry name" value="DNA-BINDING TRANSCRIPTIONAL ACTIVATOR DEVR_DOSR"/>
    <property type="match status" value="1"/>
</dbReference>
<evidence type="ECO:0000256" key="3">
    <source>
        <dbReference type="ARBA" id="ARBA00023163"/>
    </source>
</evidence>
<dbReference type="PROSITE" id="PS50043">
    <property type="entry name" value="HTH_LUXR_2"/>
    <property type="match status" value="1"/>
</dbReference>
<keyword evidence="2" id="KW-0238">DNA-binding</keyword>
<dbReference type="PRINTS" id="PR00038">
    <property type="entry name" value="HTHLUXR"/>
</dbReference>
<reference evidence="5 6" key="1">
    <citation type="submission" date="2019-06" db="EMBL/GenBank/DDBJ databases">
        <title>Gramella sabulilitoris sp. nov., isolated from a marine sand.</title>
        <authorList>
            <person name="Yoon J.-H."/>
        </authorList>
    </citation>
    <scope>NUCLEOTIDE SEQUENCE [LARGE SCALE GENOMIC DNA]</scope>
    <source>
        <strain evidence="5 6">HSMS-1</strain>
    </source>
</reference>
<dbReference type="AlphaFoldDB" id="A0A550I460"/>
<organism evidence="5 6">
    <name type="scientific">Christiangramia sabulilitoris</name>
    <dbReference type="NCBI Taxonomy" id="2583991"/>
    <lineage>
        <taxon>Bacteria</taxon>
        <taxon>Pseudomonadati</taxon>
        <taxon>Bacteroidota</taxon>
        <taxon>Flavobacteriia</taxon>
        <taxon>Flavobacteriales</taxon>
        <taxon>Flavobacteriaceae</taxon>
        <taxon>Christiangramia</taxon>
    </lineage>
</organism>
<evidence type="ECO:0000259" key="4">
    <source>
        <dbReference type="PROSITE" id="PS50043"/>
    </source>
</evidence>
<dbReference type="PANTHER" id="PTHR44688">
    <property type="entry name" value="DNA-BINDING TRANSCRIPTIONAL ACTIVATOR DEVR_DOSR"/>
    <property type="match status" value="1"/>
</dbReference>
<proteinExistence type="predicted"/>
<dbReference type="InterPro" id="IPR000792">
    <property type="entry name" value="Tscrpt_reg_LuxR_C"/>
</dbReference>
<dbReference type="GO" id="GO:0003677">
    <property type="term" value="F:DNA binding"/>
    <property type="evidence" value="ECO:0007669"/>
    <property type="project" value="UniProtKB-KW"/>
</dbReference>
<dbReference type="EMBL" id="VHSF01000002">
    <property type="protein sequence ID" value="TRO65741.1"/>
    <property type="molecule type" value="Genomic_DNA"/>
</dbReference>
<dbReference type="Pfam" id="PF00196">
    <property type="entry name" value="GerE"/>
    <property type="match status" value="1"/>
</dbReference>
<dbReference type="OrthoDB" id="965844at2"/>
<feature type="domain" description="HTH luxR-type" evidence="4">
    <location>
        <begin position="197"/>
        <end position="262"/>
    </location>
</feature>
<dbReference type="CDD" id="cd06170">
    <property type="entry name" value="LuxR_C_like"/>
    <property type="match status" value="1"/>
</dbReference>
<evidence type="ECO:0000256" key="1">
    <source>
        <dbReference type="ARBA" id="ARBA00023015"/>
    </source>
</evidence>